<accession>A0ACC0YHI7</accession>
<comment type="caution">
    <text evidence="1">The sequence shown here is derived from an EMBL/GenBank/DDBJ whole genome shotgun (WGS) entry which is preliminary data.</text>
</comment>
<dbReference type="EMBL" id="CM047741">
    <property type="protein sequence ID" value="KAJ0037755.1"/>
    <property type="molecule type" value="Genomic_DNA"/>
</dbReference>
<proteinExistence type="predicted"/>
<evidence type="ECO:0000313" key="1">
    <source>
        <dbReference type="EMBL" id="KAJ0037755.1"/>
    </source>
</evidence>
<dbReference type="Proteomes" id="UP001163603">
    <property type="component" value="Chromosome 6"/>
</dbReference>
<sequence length="77" mass="8884">MATITEKATMGVGRSSPPKRQRHGRSPEGVHGTAEAQKVSMAAYHLEGEANQWWQWIRRTFRDEGQVISWEKFEEEL</sequence>
<organism evidence="1 2">
    <name type="scientific">Pistacia integerrima</name>
    <dbReference type="NCBI Taxonomy" id="434235"/>
    <lineage>
        <taxon>Eukaryota</taxon>
        <taxon>Viridiplantae</taxon>
        <taxon>Streptophyta</taxon>
        <taxon>Embryophyta</taxon>
        <taxon>Tracheophyta</taxon>
        <taxon>Spermatophyta</taxon>
        <taxon>Magnoliopsida</taxon>
        <taxon>eudicotyledons</taxon>
        <taxon>Gunneridae</taxon>
        <taxon>Pentapetalae</taxon>
        <taxon>rosids</taxon>
        <taxon>malvids</taxon>
        <taxon>Sapindales</taxon>
        <taxon>Anacardiaceae</taxon>
        <taxon>Pistacia</taxon>
    </lineage>
</organism>
<protein>
    <submittedName>
        <fullName evidence="1">Uncharacterized protein</fullName>
    </submittedName>
</protein>
<name>A0ACC0YHI7_9ROSI</name>
<reference evidence="2" key="1">
    <citation type="journal article" date="2023" name="G3 (Bethesda)">
        <title>Genome assembly and association tests identify interacting loci associated with vigor, precocity, and sex in interspecific pistachio rootstocks.</title>
        <authorList>
            <person name="Palmer W."/>
            <person name="Jacygrad E."/>
            <person name="Sagayaradj S."/>
            <person name="Cavanaugh K."/>
            <person name="Han R."/>
            <person name="Bertier L."/>
            <person name="Beede B."/>
            <person name="Kafkas S."/>
            <person name="Golino D."/>
            <person name="Preece J."/>
            <person name="Michelmore R."/>
        </authorList>
    </citation>
    <scope>NUCLEOTIDE SEQUENCE [LARGE SCALE GENOMIC DNA]</scope>
</reference>
<gene>
    <name evidence="1" type="ORF">Pint_22708</name>
</gene>
<evidence type="ECO:0000313" key="2">
    <source>
        <dbReference type="Proteomes" id="UP001163603"/>
    </source>
</evidence>
<keyword evidence="2" id="KW-1185">Reference proteome</keyword>